<gene>
    <name evidence="1" type="ORF">HMPREF0299_6137</name>
</gene>
<accession>E0DCT7</accession>
<dbReference type="Proteomes" id="UP000004218">
    <property type="component" value="Unassembled WGS sequence"/>
</dbReference>
<reference evidence="1" key="1">
    <citation type="submission" date="2010-08" db="EMBL/GenBank/DDBJ databases">
        <authorList>
            <person name="Harkins D.M."/>
            <person name="Madupu R."/>
            <person name="Durkin A.S."/>
            <person name="Torralba M."/>
            <person name="Methe B."/>
            <person name="Sutton G.G."/>
            <person name="Nelson K.E."/>
        </authorList>
    </citation>
    <scope>NUCLEOTIDE SEQUENCE [LARGE SCALE GENOMIC DNA]</scope>
    <source>
        <strain evidence="1">ATCC 14266</strain>
    </source>
</reference>
<keyword evidence="2" id="KW-1185">Reference proteome</keyword>
<evidence type="ECO:0000313" key="2">
    <source>
        <dbReference type="Proteomes" id="UP000004218"/>
    </source>
</evidence>
<comment type="caution">
    <text evidence="1">The sequence shown here is derived from an EMBL/GenBank/DDBJ whole genome shotgun (WGS) entry which is preliminary data.</text>
</comment>
<dbReference type="EMBL" id="ACSH02000002">
    <property type="protein sequence ID" value="EFM50154.1"/>
    <property type="molecule type" value="Genomic_DNA"/>
</dbReference>
<evidence type="ECO:0000313" key="1">
    <source>
        <dbReference type="EMBL" id="EFM50154.1"/>
    </source>
</evidence>
<name>E0DCT7_9CORY</name>
<sequence>MRPQPIATTLFVLPLAWWRPKARRRVTDNAENLPDLISERITL</sequence>
<dbReference type="STRING" id="553207.HMPREF0299_6137"/>
<dbReference type="AlphaFoldDB" id="E0DCT7"/>
<organism evidence="1 2">
    <name type="scientific">Corynebacterium matruchotii ATCC 14266</name>
    <dbReference type="NCBI Taxonomy" id="553207"/>
    <lineage>
        <taxon>Bacteria</taxon>
        <taxon>Bacillati</taxon>
        <taxon>Actinomycetota</taxon>
        <taxon>Actinomycetes</taxon>
        <taxon>Mycobacteriales</taxon>
        <taxon>Corynebacteriaceae</taxon>
        <taxon>Corynebacterium</taxon>
    </lineage>
</organism>
<proteinExistence type="predicted"/>
<protein>
    <submittedName>
        <fullName evidence="1">Uncharacterized protein</fullName>
    </submittedName>
</protein>